<evidence type="ECO:0000259" key="1">
    <source>
        <dbReference type="Pfam" id="PF00675"/>
    </source>
</evidence>
<feature type="domain" description="Peptidase M16 C-terminal" evidence="2">
    <location>
        <begin position="164"/>
        <end position="338"/>
    </location>
</feature>
<dbReference type="InterPro" id="IPR050361">
    <property type="entry name" value="MPP/UQCRC_Complex"/>
</dbReference>
<dbReference type="AlphaFoldDB" id="A0AA46AE95"/>
<organism evidence="3 4">
    <name type="scientific">Venenivibrio stagnispumantis</name>
    <dbReference type="NCBI Taxonomy" id="407998"/>
    <lineage>
        <taxon>Bacteria</taxon>
        <taxon>Pseudomonadati</taxon>
        <taxon>Aquificota</taxon>
        <taxon>Aquificia</taxon>
        <taxon>Aquificales</taxon>
        <taxon>Hydrogenothermaceae</taxon>
        <taxon>Venenivibrio</taxon>
    </lineage>
</organism>
<dbReference type="Proteomes" id="UP001157947">
    <property type="component" value="Unassembled WGS sequence"/>
</dbReference>
<accession>A0AA46AE95</accession>
<dbReference type="EMBL" id="FXTX01000009">
    <property type="protein sequence ID" value="SMP12067.1"/>
    <property type="molecule type" value="Genomic_DNA"/>
</dbReference>
<feature type="domain" description="Peptidase M16 N-terminal" evidence="1">
    <location>
        <begin position="17"/>
        <end position="157"/>
    </location>
</feature>
<dbReference type="GO" id="GO:0046872">
    <property type="term" value="F:metal ion binding"/>
    <property type="evidence" value="ECO:0007669"/>
    <property type="project" value="InterPro"/>
</dbReference>
<keyword evidence="4" id="KW-1185">Reference proteome</keyword>
<dbReference type="Gene3D" id="3.30.830.10">
    <property type="entry name" value="Metalloenzyme, LuxS/M16 peptidase-like"/>
    <property type="match status" value="2"/>
</dbReference>
<evidence type="ECO:0000313" key="4">
    <source>
        <dbReference type="Proteomes" id="UP001157947"/>
    </source>
</evidence>
<evidence type="ECO:0000313" key="3">
    <source>
        <dbReference type="EMBL" id="SMP12067.1"/>
    </source>
</evidence>
<dbReference type="InterPro" id="IPR007863">
    <property type="entry name" value="Peptidase_M16_C"/>
</dbReference>
<dbReference type="InterPro" id="IPR011249">
    <property type="entry name" value="Metalloenz_LuxS/M16"/>
</dbReference>
<protein>
    <submittedName>
        <fullName evidence="3">Predicted Zn-dependent peptidase</fullName>
    </submittedName>
</protein>
<dbReference type="SUPFAM" id="SSF63411">
    <property type="entry name" value="LuxS/MPP-like metallohydrolase"/>
    <property type="match status" value="2"/>
</dbReference>
<sequence>MIKHIYPNKVTILYKETSGKGIIAGSIFIKGGSIEDPQDKKGLTNLAVRMLLKGSKDYSQFQLNKIFEDSGGYISASASEDYIEIDFALKVEDFDKGISVIKDLLFNPLFPEDKLQQEKQNTIAQIKAKQEEGFSYAFDELRKIIYKDTPYQYSVLGEEKDINNITIQDIKDRWNQILDSSRFVISIVGDLPYKKVEKKLKDTFANIPLKTDFKYPVYNKKIPTSECKILQREGAQTTILLAYNSPTVKEGKDFYSMKVLNGILGAGFTSRLFQEVREKKGYAYAVGSVFPTRINIGTFIAYIGTDPKNTENAKEEMVKVISSVKEGVTDEEINISKEKIVGTFLLEHQKRAKQAYYLGWFETIGMGYETDFNYTKNINKVSKSDILQVYNKYLAEGYSCVIVKP</sequence>
<dbReference type="PANTHER" id="PTHR11851">
    <property type="entry name" value="METALLOPROTEASE"/>
    <property type="match status" value="1"/>
</dbReference>
<comment type="caution">
    <text evidence="3">The sequence shown here is derived from an EMBL/GenBank/DDBJ whole genome shotgun (WGS) entry which is preliminary data.</text>
</comment>
<dbReference type="RefSeq" id="WP_283571436.1">
    <property type="nucleotide sequence ID" value="NZ_FXTX01000009.1"/>
</dbReference>
<reference evidence="3" key="1">
    <citation type="submission" date="2017-05" db="EMBL/GenBank/DDBJ databases">
        <authorList>
            <person name="Varghese N."/>
            <person name="Submissions S."/>
        </authorList>
    </citation>
    <scope>NUCLEOTIDE SEQUENCE</scope>
    <source>
        <strain evidence="3">DSM 18763</strain>
    </source>
</reference>
<gene>
    <name evidence="3" type="ORF">SAMN06264868_10936</name>
</gene>
<dbReference type="Pfam" id="PF00675">
    <property type="entry name" value="Peptidase_M16"/>
    <property type="match status" value="1"/>
</dbReference>
<dbReference type="InterPro" id="IPR011765">
    <property type="entry name" value="Pept_M16_N"/>
</dbReference>
<proteinExistence type="predicted"/>
<dbReference type="PANTHER" id="PTHR11851:SF224">
    <property type="entry name" value="PROCESSING PROTEASE"/>
    <property type="match status" value="1"/>
</dbReference>
<name>A0AA46AE95_9AQUI</name>
<dbReference type="Pfam" id="PF05193">
    <property type="entry name" value="Peptidase_M16_C"/>
    <property type="match status" value="1"/>
</dbReference>
<evidence type="ECO:0000259" key="2">
    <source>
        <dbReference type="Pfam" id="PF05193"/>
    </source>
</evidence>